<proteinExistence type="inferred from homology"/>
<dbReference type="SMART" id="SM00829">
    <property type="entry name" value="PKS_ER"/>
    <property type="match status" value="1"/>
</dbReference>
<accession>A0A854QGN7</accession>
<evidence type="ECO:0000313" key="8">
    <source>
        <dbReference type="Proteomes" id="UP000199727"/>
    </source>
</evidence>
<dbReference type="CDD" id="cd08297">
    <property type="entry name" value="CAD3"/>
    <property type="match status" value="1"/>
</dbReference>
<evidence type="ECO:0000313" key="7">
    <source>
        <dbReference type="EMBL" id="OXG24934.1"/>
    </source>
</evidence>
<dbReference type="SUPFAM" id="SSF50129">
    <property type="entry name" value="GroES-like"/>
    <property type="match status" value="1"/>
</dbReference>
<dbReference type="GO" id="GO:0004022">
    <property type="term" value="F:alcohol dehydrogenase (NAD+) activity"/>
    <property type="evidence" value="ECO:0007669"/>
    <property type="project" value="TreeGrafter"/>
</dbReference>
<dbReference type="GO" id="GO:0005737">
    <property type="term" value="C:cytoplasm"/>
    <property type="evidence" value="ECO:0007669"/>
    <property type="project" value="TreeGrafter"/>
</dbReference>
<evidence type="ECO:0000256" key="2">
    <source>
        <dbReference type="ARBA" id="ARBA00008072"/>
    </source>
</evidence>
<dbReference type="InterPro" id="IPR036291">
    <property type="entry name" value="NAD(P)-bd_dom_sf"/>
</dbReference>
<dbReference type="SUPFAM" id="SSF51735">
    <property type="entry name" value="NAD(P)-binding Rossmann-fold domains"/>
    <property type="match status" value="1"/>
</dbReference>
<organism evidence="7 8">
    <name type="scientific">Cryptococcus neoformans Tu259-1</name>
    <dbReference type="NCBI Taxonomy" id="1230072"/>
    <lineage>
        <taxon>Eukaryota</taxon>
        <taxon>Fungi</taxon>
        <taxon>Dikarya</taxon>
        <taxon>Basidiomycota</taxon>
        <taxon>Agaricomycotina</taxon>
        <taxon>Tremellomycetes</taxon>
        <taxon>Tremellales</taxon>
        <taxon>Cryptococcaceae</taxon>
        <taxon>Cryptococcus</taxon>
        <taxon>Cryptococcus neoformans species complex</taxon>
    </lineage>
</organism>
<evidence type="ECO:0000256" key="4">
    <source>
        <dbReference type="ARBA" id="ARBA00022833"/>
    </source>
</evidence>
<evidence type="ECO:0000256" key="5">
    <source>
        <dbReference type="ARBA" id="ARBA00023002"/>
    </source>
</evidence>
<gene>
    <name evidence="7" type="ORF">C361_01934</name>
</gene>
<dbReference type="InterPro" id="IPR011032">
    <property type="entry name" value="GroES-like_sf"/>
</dbReference>
<dbReference type="InterPro" id="IPR020843">
    <property type="entry name" value="ER"/>
</dbReference>
<dbReference type="EMBL" id="AMKT01000028">
    <property type="protein sequence ID" value="OXG24934.1"/>
    <property type="molecule type" value="Genomic_DNA"/>
</dbReference>
<name>A0A854QGN7_CRYNE</name>
<evidence type="ECO:0000256" key="1">
    <source>
        <dbReference type="ARBA" id="ARBA00001947"/>
    </source>
</evidence>
<dbReference type="PANTHER" id="PTHR42940:SF8">
    <property type="entry name" value="VACUOLAR PROTEIN SORTING-ASSOCIATED PROTEIN 11"/>
    <property type="match status" value="1"/>
</dbReference>
<dbReference type="Pfam" id="PF08240">
    <property type="entry name" value="ADH_N"/>
    <property type="match status" value="1"/>
</dbReference>
<dbReference type="Gene3D" id="3.90.180.10">
    <property type="entry name" value="Medium-chain alcohol dehydrogenases, catalytic domain"/>
    <property type="match status" value="1"/>
</dbReference>
<evidence type="ECO:0000259" key="6">
    <source>
        <dbReference type="SMART" id="SM00829"/>
    </source>
</evidence>
<sequence length="340" mass="36152">MMKAARVAEYGKPYELVNVSVPTPKSHEVLIKIKAAGYCHTDELVKNGVFGSPTPLIGSHEGAGIIQALGDDVSGKLAVGDRVAALLYRDPCGKCPDCKDGQQTYCDNIKMNGFQTDGAFAEYMIADARFVLHLPPGVDFEQGASLMCAGATIYTGLVKANLSQGDVVGIQGVGALGNLGIQFAKAMGYGCIAIDVRKPPLELAMSMGLLSADLALNYDDGTDVAIEAIKSEFPTRTFPGVDAMLVTSGGPETFDYAAKVTKKHGTVVALSCADEDIIGFDWKDFVFRDIKVVGGLVSTYQDAVNLVALADARGIKIKVQSYPLEEINKLFDEWHSVSVG</sequence>
<dbReference type="Gene3D" id="3.40.50.720">
    <property type="entry name" value="NAD(P)-binding Rossmann-like Domain"/>
    <property type="match status" value="1"/>
</dbReference>
<comment type="cofactor">
    <cofactor evidence="1">
        <name>Zn(2+)</name>
        <dbReference type="ChEBI" id="CHEBI:29105"/>
    </cofactor>
</comment>
<evidence type="ECO:0000256" key="3">
    <source>
        <dbReference type="ARBA" id="ARBA00022723"/>
    </source>
</evidence>
<dbReference type="Proteomes" id="UP000199727">
    <property type="component" value="Unassembled WGS sequence"/>
</dbReference>
<dbReference type="InterPro" id="IPR013154">
    <property type="entry name" value="ADH-like_N"/>
</dbReference>
<comment type="caution">
    <text evidence="7">The sequence shown here is derived from an EMBL/GenBank/DDBJ whole genome shotgun (WGS) entry which is preliminary data.</text>
</comment>
<protein>
    <recommendedName>
        <fullName evidence="6">Enoyl reductase (ER) domain-containing protein</fullName>
    </recommendedName>
</protein>
<feature type="domain" description="Enoyl reductase (ER)" evidence="6">
    <location>
        <begin position="11"/>
        <end position="269"/>
    </location>
</feature>
<dbReference type="Pfam" id="PF00107">
    <property type="entry name" value="ADH_zinc_N"/>
    <property type="match status" value="1"/>
</dbReference>
<dbReference type="PANTHER" id="PTHR42940">
    <property type="entry name" value="ALCOHOL DEHYDROGENASE 1-RELATED"/>
    <property type="match status" value="1"/>
</dbReference>
<dbReference type="GO" id="GO:0046872">
    <property type="term" value="F:metal ion binding"/>
    <property type="evidence" value="ECO:0007669"/>
    <property type="project" value="UniProtKB-KW"/>
</dbReference>
<dbReference type="InterPro" id="IPR013149">
    <property type="entry name" value="ADH-like_C"/>
</dbReference>
<keyword evidence="4" id="KW-0862">Zinc</keyword>
<reference evidence="7 8" key="1">
    <citation type="submission" date="2017-06" db="EMBL/GenBank/DDBJ databases">
        <title>Global population genomics of the pathogenic fungus Cryptococcus neoformans var. grubii.</title>
        <authorList>
            <person name="Cuomo C."/>
            <person name="Litvintseva A."/>
            <person name="Chen Y."/>
            <person name="Young S."/>
            <person name="Zeng Q."/>
            <person name="Chapman S."/>
            <person name="Gujja S."/>
            <person name="Saif S."/>
            <person name="Birren B."/>
        </authorList>
    </citation>
    <scope>NUCLEOTIDE SEQUENCE [LARGE SCALE GENOMIC DNA]</scope>
    <source>
        <strain evidence="7 8">Tu259-1</strain>
    </source>
</reference>
<keyword evidence="5" id="KW-0560">Oxidoreductase</keyword>
<dbReference type="AlphaFoldDB" id="A0A854QGN7"/>
<comment type="similarity">
    <text evidence="2">Belongs to the zinc-containing alcohol dehydrogenase family.</text>
</comment>
<keyword evidence="3" id="KW-0479">Metal-binding</keyword>